<dbReference type="AlphaFoldDB" id="A0A3N9WXK9"/>
<accession>A0A3N9WXK9</accession>
<feature type="compositionally biased region" description="Basic and acidic residues" evidence="1">
    <location>
        <begin position="37"/>
        <end position="46"/>
    </location>
</feature>
<comment type="caution">
    <text evidence="3">The sequence shown here is derived from an EMBL/GenBank/DDBJ whole genome shotgun (WGS) entry which is preliminary data.</text>
</comment>
<keyword evidence="2" id="KW-0472">Membrane</keyword>
<feature type="transmembrane region" description="Helical" evidence="2">
    <location>
        <begin position="65"/>
        <end position="86"/>
    </location>
</feature>
<gene>
    <name evidence="3" type="ORF">DLJ59_07675</name>
</gene>
<keyword evidence="2" id="KW-1133">Transmembrane helix</keyword>
<evidence type="ECO:0000256" key="2">
    <source>
        <dbReference type="SAM" id="Phobius"/>
    </source>
</evidence>
<sequence length="93" mass="9117">PPPGPEPSKPPTKSPPAPKPTRSSPAPSTGPTDGEDSTARYDKPGRDTNSADGPSGPSLPVTGSAVAPIVGIGATALVAGIGLVAAGRRRRTD</sequence>
<dbReference type="EMBL" id="QGSZ01000156">
    <property type="protein sequence ID" value="RQX05479.1"/>
    <property type="molecule type" value="Genomic_DNA"/>
</dbReference>
<reference evidence="3 4" key="1">
    <citation type="submission" date="2018-05" db="EMBL/GenBank/DDBJ databases">
        <title>Micromonospora from Atacama Desert.</title>
        <authorList>
            <person name="Carro L."/>
            <person name="Goodfellow M."/>
            <person name="Klenk H.-P."/>
        </authorList>
    </citation>
    <scope>NUCLEOTIDE SEQUENCE [LARGE SCALE GENOMIC DNA]</scope>
    <source>
        <strain evidence="3 4">LB39</strain>
    </source>
</reference>
<organism evidence="3 4">
    <name type="scientific">Micromonospora inaquosa</name>
    <dbReference type="NCBI Taxonomy" id="2203716"/>
    <lineage>
        <taxon>Bacteria</taxon>
        <taxon>Bacillati</taxon>
        <taxon>Actinomycetota</taxon>
        <taxon>Actinomycetes</taxon>
        <taxon>Micromonosporales</taxon>
        <taxon>Micromonosporaceae</taxon>
        <taxon>Micromonospora</taxon>
    </lineage>
</organism>
<dbReference type="Proteomes" id="UP000282312">
    <property type="component" value="Unassembled WGS sequence"/>
</dbReference>
<feature type="non-terminal residue" evidence="3">
    <location>
        <position position="1"/>
    </location>
</feature>
<feature type="compositionally biased region" description="Pro residues" evidence="1">
    <location>
        <begin position="1"/>
        <end position="19"/>
    </location>
</feature>
<feature type="compositionally biased region" description="Low complexity" evidence="1">
    <location>
        <begin position="20"/>
        <end position="29"/>
    </location>
</feature>
<keyword evidence="4" id="KW-1185">Reference proteome</keyword>
<evidence type="ECO:0000313" key="3">
    <source>
        <dbReference type="EMBL" id="RQX05479.1"/>
    </source>
</evidence>
<protein>
    <submittedName>
        <fullName evidence="3">Cell wall anchor protein</fullName>
    </submittedName>
</protein>
<keyword evidence="2" id="KW-0812">Transmembrane</keyword>
<proteinExistence type="predicted"/>
<feature type="region of interest" description="Disordered" evidence="1">
    <location>
        <begin position="1"/>
        <end position="64"/>
    </location>
</feature>
<evidence type="ECO:0000256" key="1">
    <source>
        <dbReference type="SAM" id="MobiDB-lite"/>
    </source>
</evidence>
<evidence type="ECO:0000313" key="4">
    <source>
        <dbReference type="Proteomes" id="UP000282312"/>
    </source>
</evidence>
<dbReference type="NCBIfam" id="TIGR01167">
    <property type="entry name" value="LPXTG_anchor"/>
    <property type="match status" value="1"/>
</dbReference>
<name>A0A3N9WXK9_9ACTN</name>